<dbReference type="InterPro" id="IPR041546">
    <property type="entry name" value="ClpA/ClpB_AAA_lid"/>
</dbReference>
<dbReference type="Pfam" id="PF10431">
    <property type="entry name" value="ClpB_D2-small"/>
    <property type="match status" value="1"/>
</dbReference>
<dbReference type="GO" id="GO:0034605">
    <property type="term" value="P:cellular response to heat"/>
    <property type="evidence" value="ECO:0007669"/>
    <property type="project" value="TreeGrafter"/>
</dbReference>
<keyword evidence="3" id="KW-0547">Nucleotide-binding</keyword>
<dbReference type="CDD" id="cd19499">
    <property type="entry name" value="RecA-like_ClpB_Hsp104-like"/>
    <property type="match status" value="1"/>
</dbReference>
<dbReference type="Gene3D" id="1.10.1780.10">
    <property type="entry name" value="Clp, N-terminal domain"/>
    <property type="match status" value="1"/>
</dbReference>
<dbReference type="Pfam" id="PF17871">
    <property type="entry name" value="AAA_lid_9"/>
    <property type="match status" value="1"/>
</dbReference>
<evidence type="ECO:0000313" key="11">
    <source>
        <dbReference type="EMBL" id="CRF52210.1"/>
    </source>
</evidence>
<dbReference type="PROSITE" id="PS51903">
    <property type="entry name" value="CLP_R"/>
    <property type="match status" value="1"/>
</dbReference>
<dbReference type="InterPro" id="IPR019489">
    <property type="entry name" value="Clp_ATPase_C"/>
</dbReference>
<evidence type="ECO:0000256" key="6">
    <source>
        <dbReference type="PROSITE-ProRule" id="PRU01251"/>
    </source>
</evidence>
<dbReference type="InterPro" id="IPR036628">
    <property type="entry name" value="Clp_N_dom_sf"/>
</dbReference>
<keyword evidence="2 6" id="KW-0677">Repeat</keyword>
<dbReference type="Pfam" id="PF07724">
    <property type="entry name" value="AAA_2"/>
    <property type="match status" value="1"/>
</dbReference>
<dbReference type="GO" id="GO:0016887">
    <property type="term" value="F:ATP hydrolysis activity"/>
    <property type="evidence" value="ECO:0007669"/>
    <property type="project" value="InterPro"/>
</dbReference>
<dbReference type="InterPro" id="IPR003593">
    <property type="entry name" value="AAA+_ATPase"/>
</dbReference>
<dbReference type="InterPro" id="IPR001270">
    <property type="entry name" value="ClpA/B"/>
</dbReference>
<dbReference type="InterPro" id="IPR050130">
    <property type="entry name" value="ClpA_ClpB"/>
</dbReference>
<evidence type="ECO:0000256" key="1">
    <source>
        <dbReference type="ARBA" id="ARBA00017574"/>
    </source>
</evidence>
<evidence type="ECO:0000313" key="10">
    <source>
        <dbReference type="EMBL" id="CRF44320.1"/>
    </source>
</evidence>
<accession>A0A0K2XAH5</accession>
<dbReference type="Proteomes" id="UP000041394">
    <property type="component" value="Unassembled WGS sequence"/>
</dbReference>
<name>A0A0K2XAH5_9HELI</name>
<evidence type="ECO:0000256" key="4">
    <source>
        <dbReference type="ARBA" id="ARBA00022840"/>
    </source>
</evidence>
<dbReference type="Gene3D" id="3.40.50.300">
    <property type="entry name" value="P-loop containing nucleotide triphosphate hydrolases"/>
    <property type="match status" value="2"/>
</dbReference>
<keyword evidence="10" id="KW-0378">Hydrolase</keyword>
<dbReference type="EMBL" id="CDML01000011">
    <property type="protein sequence ID" value="CRF40698.1"/>
    <property type="molecule type" value="Genomic_DNA"/>
</dbReference>
<reference evidence="12" key="3">
    <citation type="submission" date="2014-12" db="EMBL/GenBank/DDBJ databases">
        <authorList>
            <person name="Smet A."/>
        </authorList>
    </citation>
    <scope>NUCLEOTIDE SEQUENCE [LARGE SCALE GENOMIC DNA]</scope>
</reference>
<dbReference type="InterPro" id="IPR027417">
    <property type="entry name" value="P-loop_NTPase"/>
</dbReference>
<keyword evidence="12" id="KW-1185">Reference proteome</keyword>
<protein>
    <recommendedName>
        <fullName evidence="1">Chaperone protein ClpB</fullName>
    </recommendedName>
</protein>
<dbReference type="GO" id="GO:0008233">
    <property type="term" value="F:peptidase activity"/>
    <property type="evidence" value="ECO:0007669"/>
    <property type="project" value="UniProtKB-KW"/>
</dbReference>
<dbReference type="CDD" id="cd00009">
    <property type="entry name" value="AAA"/>
    <property type="match status" value="1"/>
</dbReference>
<evidence type="ECO:0000313" key="13">
    <source>
        <dbReference type="Proteomes" id="UP000041394"/>
    </source>
</evidence>
<evidence type="ECO:0000259" key="7">
    <source>
        <dbReference type="PROSITE" id="PS51903"/>
    </source>
</evidence>
<evidence type="ECO:0000313" key="12">
    <source>
        <dbReference type="Proteomes" id="UP000038622"/>
    </source>
</evidence>
<dbReference type="AlphaFoldDB" id="A0A0K2XAH5"/>
<evidence type="ECO:0000256" key="2">
    <source>
        <dbReference type="ARBA" id="ARBA00022737"/>
    </source>
</evidence>
<dbReference type="OrthoDB" id="9803641at2"/>
<dbReference type="GO" id="GO:0005737">
    <property type="term" value="C:cytoplasm"/>
    <property type="evidence" value="ECO:0007669"/>
    <property type="project" value="TreeGrafter"/>
</dbReference>
<dbReference type="Gene3D" id="1.10.8.60">
    <property type="match status" value="2"/>
</dbReference>
<dbReference type="Proteomes" id="UP000045175">
    <property type="component" value="Unassembled WGS sequence"/>
</dbReference>
<dbReference type="Pfam" id="PF02861">
    <property type="entry name" value="Clp_N"/>
    <property type="match status" value="1"/>
</dbReference>
<evidence type="ECO:0000256" key="3">
    <source>
        <dbReference type="ARBA" id="ARBA00022741"/>
    </source>
</evidence>
<dbReference type="SMART" id="SM00382">
    <property type="entry name" value="AAA"/>
    <property type="match status" value="2"/>
</dbReference>
<evidence type="ECO:0000313" key="8">
    <source>
        <dbReference type="EMBL" id="CRF40698.1"/>
    </source>
</evidence>
<dbReference type="GO" id="GO:0006508">
    <property type="term" value="P:proteolysis"/>
    <property type="evidence" value="ECO:0007669"/>
    <property type="project" value="UniProtKB-KW"/>
</dbReference>
<keyword evidence="10" id="KW-0645">Protease</keyword>
<dbReference type="Pfam" id="PF00004">
    <property type="entry name" value="AAA"/>
    <property type="match status" value="1"/>
</dbReference>
<organism evidence="10 13">
    <name type="scientific">Helicobacter ailurogastricus</name>
    <dbReference type="NCBI Taxonomy" id="1578720"/>
    <lineage>
        <taxon>Bacteria</taxon>
        <taxon>Pseudomonadati</taxon>
        <taxon>Campylobacterota</taxon>
        <taxon>Epsilonproteobacteria</taxon>
        <taxon>Campylobacterales</taxon>
        <taxon>Helicobacteraceae</taxon>
        <taxon>Helicobacter</taxon>
    </lineage>
</organism>
<reference evidence="10" key="1">
    <citation type="submission" date="2014-12" db="EMBL/GenBank/DDBJ databases">
        <title>Whole genome sequences of four Staphylococcus schleiferi canine isolates.</title>
        <authorList>
            <person name="Misic A.M."/>
            <person name="Cain C."/>
            <person name="Morris D.O."/>
            <person name="Rankin S."/>
            <person name="Beiting D."/>
        </authorList>
    </citation>
    <scope>NUCLEOTIDE SEQUENCE</scope>
    <source>
        <strain evidence="8">ASB11</strain>
        <strain evidence="9">ASB13</strain>
        <strain evidence="11">ASB7</strain>
        <strain evidence="10">ASB9</strain>
    </source>
</reference>
<dbReference type="InterPro" id="IPR003959">
    <property type="entry name" value="ATPase_AAA_core"/>
</dbReference>
<evidence type="ECO:0000313" key="14">
    <source>
        <dbReference type="Proteomes" id="UP000043437"/>
    </source>
</evidence>
<dbReference type="SMART" id="SM01086">
    <property type="entry name" value="ClpB_D2-small"/>
    <property type="match status" value="1"/>
</dbReference>
<dbReference type="Proteomes" id="UP000043437">
    <property type="component" value="Unassembled WGS sequence"/>
</dbReference>
<dbReference type="EMBL" id="CDMN01000034">
    <property type="protein sequence ID" value="CRF44320.1"/>
    <property type="molecule type" value="Genomic_DNA"/>
</dbReference>
<dbReference type="STRING" id="1578720.HAL011_04600"/>
<gene>
    <name evidence="8" type="ORF">HAL011_04600</name>
    <name evidence="9" type="ORF">HAL013_13150</name>
    <name evidence="11" type="ORF">HAL07_03360</name>
    <name evidence="10" type="ORF">HAL09_08960</name>
</gene>
<reference evidence="13 14" key="2">
    <citation type="submission" date="2014-12" db="EMBL/GenBank/DDBJ databases">
        <authorList>
            <person name="Jaenicke S."/>
        </authorList>
    </citation>
    <scope>NUCLEOTIDE SEQUENCE [LARGE SCALE GENOMIC DNA]</scope>
</reference>
<dbReference type="PANTHER" id="PTHR11638:SF111">
    <property type="entry name" value="ATP-DEPENDENT CLP PROTEASE ATP-BINDING SUBUNIT CLPA"/>
    <property type="match status" value="1"/>
</dbReference>
<dbReference type="SUPFAM" id="SSF81923">
    <property type="entry name" value="Double Clp-N motif"/>
    <property type="match status" value="1"/>
</dbReference>
<dbReference type="GO" id="GO:0005524">
    <property type="term" value="F:ATP binding"/>
    <property type="evidence" value="ECO:0007669"/>
    <property type="project" value="UniProtKB-KW"/>
</dbReference>
<proteinExistence type="predicted"/>
<keyword evidence="5" id="KW-0143">Chaperone</keyword>
<dbReference type="GeneID" id="82131363"/>
<dbReference type="PRINTS" id="PR00300">
    <property type="entry name" value="CLPPROTEASEA"/>
</dbReference>
<dbReference type="EMBL" id="CDMG01000002">
    <property type="protein sequence ID" value="CRF52210.1"/>
    <property type="molecule type" value="Genomic_DNA"/>
</dbReference>
<sequence>MPPITTRLNRLLNAALALASKLSHRYITPEHLFFIMLNDKEVQGFLKRLDLDIDEAKQLAQNYLTENIPTYENALESHGKTPVNDEHLNRLFQTLSRYAKEMPHKVLDVQDLLWLMVEKIPCYATEILKTYGVDGPKILEQPPLTFSKEKTPALRKFARDLNALAARNAIDPVSHREAEIKNVIEILGRRKKNNPLLVGEPGVGKTAIAEGLALKIARQEVPPFLLGRTIYALDLSAMVAGSKYRGEFEKRLKKTLKELQRDKGSILFIDEIHTVLGAGASSAGALDGANILKPMLADGSLSCIGATTFDEFRAVLEKDKAFCRRFSKIDVLEPSKEDCYGILDDIAGYYERHHKVKYSKEALKACVDLSVHYLHESFLPDKAIDLMDMAGSFKKIYAPNTNPPTISKSDIENVLSFKIDIPKAHISPEKKNHLKGLEEQLKKEVFAQEEAIARLVETIKIHASGLSGAQKPIASFLFVGPSGVGKTELAKALAKHMHLHLERFDMSEYKEPHSISKLIGAPSGYVGFEQGGLLVNAMRKHPRCVLLLDEIEKAHPNVYDLLLQITDNAALTDNSGKKSDFRHTILILTSNAGSQTLGKLGFLEDNTHKYHQALKELLSPELRSRLDAVLTFKPLDLPHLECVVQKECKKIEAVLAPRNISLVVDKSAIAHLASLCLKDPLGARVVEKLVHTHIKVKLSDALLFGGLKEGGSARFIWRNQEMQLVLKTASKPRKMRQTTKTP</sequence>
<dbReference type="InterPro" id="IPR004176">
    <property type="entry name" value="Clp_R_N"/>
</dbReference>
<feature type="domain" description="Clp R" evidence="7">
    <location>
        <begin position="1"/>
        <end position="67"/>
    </location>
</feature>
<dbReference type="RefSeq" id="WP_053941674.1">
    <property type="nucleotide sequence ID" value="NZ_BSWO01000002.1"/>
</dbReference>
<dbReference type="PANTHER" id="PTHR11638">
    <property type="entry name" value="ATP-DEPENDENT CLP PROTEASE"/>
    <property type="match status" value="1"/>
</dbReference>
<evidence type="ECO:0000313" key="9">
    <source>
        <dbReference type="EMBL" id="CRF43091.1"/>
    </source>
</evidence>
<dbReference type="EMBL" id="CDMH01000057">
    <property type="protein sequence ID" value="CRF43091.1"/>
    <property type="molecule type" value="Genomic_DNA"/>
</dbReference>
<evidence type="ECO:0000256" key="5">
    <source>
        <dbReference type="ARBA" id="ARBA00023186"/>
    </source>
</evidence>
<dbReference type="SUPFAM" id="SSF52540">
    <property type="entry name" value="P-loop containing nucleoside triphosphate hydrolases"/>
    <property type="match status" value="2"/>
</dbReference>
<keyword evidence="4 10" id="KW-0067">ATP-binding</keyword>
<dbReference type="Proteomes" id="UP000038622">
    <property type="component" value="Unassembled WGS sequence"/>
</dbReference>